<dbReference type="RefSeq" id="WP_120795409.1">
    <property type="nucleotide sequence ID" value="NZ_RBXL01000001.1"/>
</dbReference>
<protein>
    <submittedName>
        <fullName evidence="2">LAGLIDADG DNA endonuclease family protein</fullName>
    </submittedName>
</protein>
<dbReference type="OrthoDB" id="5783349at2"/>
<feature type="domain" description="Homing endonuclease LAGLIDADG" evidence="1">
    <location>
        <begin position="18"/>
        <end position="91"/>
    </location>
</feature>
<dbReference type="GO" id="GO:0004519">
    <property type="term" value="F:endonuclease activity"/>
    <property type="evidence" value="ECO:0007669"/>
    <property type="project" value="UniProtKB-KW"/>
</dbReference>
<sequence length="149" mass="16736">MFGKSVANYRKVNALSDIDAAYIAGLIDGEGTVSLLRKHKQDNRQVVVSISNTDRPLINYLLETIGAGKATGKRTYSDRHTPSFTYAITNRHALDLLRQVSPYLRTYKARRTELLLADYIRLTPRNGRYSLAGALERAAFIEAFFAIEP</sequence>
<keyword evidence="2" id="KW-0540">Nuclease</keyword>
<evidence type="ECO:0000313" key="2">
    <source>
        <dbReference type="EMBL" id="RKT42722.1"/>
    </source>
</evidence>
<evidence type="ECO:0000313" key="3">
    <source>
        <dbReference type="Proteomes" id="UP000274556"/>
    </source>
</evidence>
<dbReference type="SUPFAM" id="SSF55608">
    <property type="entry name" value="Homing endonucleases"/>
    <property type="match status" value="1"/>
</dbReference>
<dbReference type="Pfam" id="PF14528">
    <property type="entry name" value="LAGLIDADG_3"/>
    <property type="match status" value="1"/>
</dbReference>
<dbReference type="AlphaFoldDB" id="A0A495UZQ2"/>
<dbReference type="InterPro" id="IPR027434">
    <property type="entry name" value="Homing_endonucl"/>
</dbReference>
<accession>A0A495UZQ2</accession>
<dbReference type="Proteomes" id="UP000274556">
    <property type="component" value="Unassembled WGS sequence"/>
</dbReference>
<name>A0A495UZQ2_9GAMM</name>
<reference evidence="2 3" key="1">
    <citation type="submission" date="2018-10" db="EMBL/GenBank/DDBJ databases">
        <title>Genomic Encyclopedia of Archaeal and Bacterial Type Strains, Phase II (KMG-II): from individual species to whole genera.</title>
        <authorList>
            <person name="Goeker M."/>
        </authorList>
    </citation>
    <scope>NUCLEOTIDE SEQUENCE [LARGE SCALE GENOMIC DNA]</scope>
    <source>
        <strain evidence="2 3">DSM 235</strain>
    </source>
</reference>
<dbReference type="Gene3D" id="3.10.28.10">
    <property type="entry name" value="Homing endonucleases"/>
    <property type="match status" value="1"/>
</dbReference>
<keyword evidence="2" id="KW-0255">Endonuclease</keyword>
<comment type="caution">
    <text evidence="2">The sequence shown here is derived from an EMBL/GenBank/DDBJ whole genome shotgun (WGS) entry which is preliminary data.</text>
</comment>
<dbReference type="EMBL" id="RBXL01000001">
    <property type="protein sequence ID" value="RKT42722.1"/>
    <property type="molecule type" value="Genomic_DNA"/>
</dbReference>
<keyword evidence="3" id="KW-1185">Reference proteome</keyword>
<evidence type="ECO:0000259" key="1">
    <source>
        <dbReference type="Pfam" id="PF14528"/>
    </source>
</evidence>
<dbReference type="InterPro" id="IPR004860">
    <property type="entry name" value="LAGLIDADG_dom"/>
</dbReference>
<keyword evidence="2" id="KW-0378">Hydrolase</keyword>
<organism evidence="2 3">
    <name type="scientific">Thiocapsa rosea</name>
    <dbReference type="NCBI Taxonomy" id="69360"/>
    <lineage>
        <taxon>Bacteria</taxon>
        <taxon>Pseudomonadati</taxon>
        <taxon>Pseudomonadota</taxon>
        <taxon>Gammaproteobacteria</taxon>
        <taxon>Chromatiales</taxon>
        <taxon>Chromatiaceae</taxon>
        <taxon>Thiocapsa</taxon>
    </lineage>
</organism>
<proteinExistence type="predicted"/>
<gene>
    <name evidence="2" type="ORF">BDD21_0010</name>
</gene>